<keyword evidence="3" id="KW-1185">Reference proteome</keyword>
<dbReference type="Proteomes" id="UP001642360">
    <property type="component" value="Unassembled WGS sequence"/>
</dbReference>
<evidence type="ECO:0000313" key="2">
    <source>
        <dbReference type="EMBL" id="CAK9175410.1"/>
    </source>
</evidence>
<feature type="compositionally biased region" description="Polar residues" evidence="1">
    <location>
        <begin position="12"/>
        <end position="21"/>
    </location>
</feature>
<evidence type="ECO:0000256" key="1">
    <source>
        <dbReference type="SAM" id="MobiDB-lite"/>
    </source>
</evidence>
<feature type="compositionally biased region" description="Basic and acidic residues" evidence="1">
    <location>
        <begin position="1"/>
        <end position="10"/>
    </location>
</feature>
<comment type="caution">
    <text evidence="2">The sequence shown here is derived from an EMBL/GenBank/DDBJ whole genome shotgun (WGS) entry which is preliminary data.</text>
</comment>
<evidence type="ECO:0000313" key="3">
    <source>
        <dbReference type="Proteomes" id="UP001642360"/>
    </source>
</evidence>
<gene>
    <name evidence="2" type="ORF">ILEXP_LOCUS45212</name>
</gene>
<dbReference type="PANTHER" id="PTHR35480:SF1">
    <property type="entry name" value="MATERNAL EFFECT EMBRYO ARREST 22"/>
    <property type="match status" value="1"/>
</dbReference>
<dbReference type="EMBL" id="CAUOFW020006613">
    <property type="protein sequence ID" value="CAK9175410.1"/>
    <property type="molecule type" value="Genomic_DNA"/>
</dbReference>
<sequence length="979" mass="108481">MQLHKEKELVKPSSTGSTTLVGPNPFKGTAECVAPLLPLSGGNCTESISGIDSKLEPLLRGSNRKMLESSAMNSSTASFSDRPLVGSQERGAFSVSASAKLAERKTDPQQTISRLTDEAMVVRYNENHAVGAENNVRSSPSIDAVGMTAHNNNKRKRILDAVESVEHLYAEGQKWYLQISENLSRLHGMLNSQMMNDLEGERPMELNLEHNLYDKLDRSRKKRKASSKEKEASWHLDNTGEHMKRLGIKEVNVCTEAFPPAYNVKGTAQACRDATADPLRSSQKISGSFDEIVNGDYMKMLDLDSIVLEECYRIAIKTPLSPTIPEIELQSIETLEMENTMPLVDESSYEGNINVKDKLVPCCSLDVINREIDSSDLEFNTSSTAHIPSLQKNEIFFDSFENVGNNENGNSSTAYTGNTCIRQFWDSRAELEMPNVSISGNEGSIALCENRPLFTQHDLLKFYFVFPDRNDGGSISKIFHAMRSCMSQCFMLSQTDWLVRNILMALLKVEDLSPREKGCVFFSLLLHTFSGNALENFRNFSDMDPILFLDAFAGQMCTVMSDLKTRSMFVELCHLDDLLTLIEDFLIDRRVLAFGDVSSQSMLALDSTVKIGMDSGDIVLSVQAASTQQLVAGSIILASLCTAIDHIGFICEASYNIFRMQKFDSSLTLTILHVFAHVCGSMYFSLDDFSLIMTVIKSMVTFLERTNSPTFSAYCLPSMTGAQSNAACPFSEGAASVDIVILLLLEKLQNYAMSSTLHQDPMELVKSANSGALFHEEKTEQTAGHRGGYGSLCFNCNVSCLNKFEMPSLHPNSFFEGNSFHFIDVISLVEMVAFSMTWDWTFDNVVCQLFKILDSCVLEELSAAIVILLGQLGRFGIDAHGYGNPGVENLRGMLSAFLCQCDSRKFGFPIQVATVTALVGILSHNFEELIKSDVELPAVVSQSSPADCIRKWFSFLSSEQQLSSFRLIQHTNVPSCRAV</sequence>
<proteinExistence type="predicted"/>
<dbReference type="PANTHER" id="PTHR35480">
    <property type="entry name" value="MATERNAL EFFECT EMBRYO ARREST 22"/>
    <property type="match status" value="1"/>
</dbReference>
<accession>A0ABC8U614</accession>
<protein>
    <submittedName>
        <fullName evidence="2">Uncharacterized protein</fullName>
    </submittedName>
</protein>
<feature type="region of interest" description="Disordered" evidence="1">
    <location>
        <begin position="1"/>
        <end position="24"/>
    </location>
</feature>
<dbReference type="AlphaFoldDB" id="A0ABC8U614"/>
<reference evidence="2 3" key="1">
    <citation type="submission" date="2024-02" db="EMBL/GenBank/DDBJ databases">
        <authorList>
            <person name="Vignale AGUSTIN F."/>
            <person name="Sosa J E."/>
            <person name="Modenutti C."/>
        </authorList>
    </citation>
    <scope>NUCLEOTIDE SEQUENCE [LARGE SCALE GENOMIC DNA]</scope>
</reference>
<organism evidence="2 3">
    <name type="scientific">Ilex paraguariensis</name>
    <name type="common">yerba mate</name>
    <dbReference type="NCBI Taxonomy" id="185542"/>
    <lineage>
        <taxon>Eukaryota</taxon>
        <taxon>Viridiplantae</taxon>
        <taxon>Streptophyta</taxon>
        <taxon>Embryophyta</taxon>
        <taxon>Tracheophyta</taxon>
        <taxon>Spermatophyta</taxon>
        <taxon>Magnoliopsida</taxon>
        <taxon>eudicotyledons</taxon>
        <taxon>Gunneridae</taxon>
        <taxon>Pentapetalae</taxon>
        <taxon>asterids</taxon>
        <taxon>campanulids</taxon>
        <taxon>Aquifoliales</taxon>
        <taxon>Aquifoliaceae</taxon>
        <taxon>Ilex</taxon>
    </lineage>
</organism>
<name>A0ABC8U614_9AQUA</name>